<reference evidence="2" key="1">
    <citation type="submission" date="2021-02" db="EMBL/GenBank/DDBJ databases">
        <authorList>
            <person name="Nowell W R."/>
        </authorList>
    </citation>
    <scope>NUCLEOTIDE SEQUENCE</scope>
</reference>
<proteinExistence type="predicted"/>
<gene>
    <name evidence="1" type="ORF">JYZ213_LOCUS42416</name>
    <name evidence="2" type="ORF">OXD698_LOCUS34839</name>
</gene>
<name>A0A819UD12_9BILA</name>
<dbReference type="Proteomes" id="UP000663844">
    <property type="component" value="Unassembled WGS sequence"/>
</dbReference>
<protein>
    <submittedName>
        <fullName evidence="2">Uncharacterized protein</fullName>
    </submittedName>
</protein>
<dbReference type="EMBL" id="CAJNOG010001957">
    <property type="protein sequence ID" value="CAF1481816.1"/>
    <property type="molecule type" value="Genomic_DNA"/>
</dbReference>
<dbReference type="Proteomes" id="UP000663845">
    <property type="component" value="Unassembled WGS sequence"/>
</dbReference>
<evidence type="ECO:0000313" key="1">
    <source>
        <dbReference type="EMBL" id="CAF1481816.1"/>
    </source>
</evidence>
<evidence type="ECO:0000313" key="3">
    <source>
        <dbReference type="Proteomes" id="UP000663844"/>
    </source>
</evidence>
<accession>A0A819UD12</accession>
<dbReference type="EMBL" id="CAJOAZ010005171">
    <property type="protein sequence ID" value="CAF4090168.1"/>
    <property type="molecule type" value="Genomic_DNA"/>
</dbReference>
<comment type="caution">
    <text evidence="2">The sequence shown here is derived from an EMBL/GenBank/DDBJ whole genome shotgun (WGS) entry which is preliminary data.</text>
</comment>
<dbReference type="AlphaFoldDB" id="A0A819UD12"/>
<sequence length="148" mass="17602">MVTMKRNLTDIESSEENPKKLRSELSSIENVSNEIFYEIFDYLDVICSSFRYKINVDYSTKKENFLNNYKQILHQIYSIFFIISKKTMNELLISFQIDCSFNNLQSIRIDDIDKNKLISLLIHLSELPFLYSLNIKTIDSIEHLNHIY</sequence>
<evidence type="ECO:0000313" key="2">
    <source>
        <dbReference type="EMBL" id="CAF4090168.1"/>
    </source>
</evidence>
<organism evidence="2 3">
    <name type="scientific">Adineta steineri</name>
    <dbReference type="NCBI Taxonomy" id="433720"/>
    <lineage>
        <taxon>Eukaryota</taxon>
        <taxon>Metazoa</taxon>
        <taxon>Spiralia</taxon>
        <taxon>Gnathifera</taxon>
        <taxon>Rotifera</taxon>
        <taxon>Eurotatoria</taxon>
        <taxon>Bdelloidea</taxon>
        <taxon>Adinetida</taxon>
        <taxon>Adinetidae</taxon>
        <taxon>Adineta</taxon>
    </lineage>
</organism>